<dbReference type="STRING" id="765440.A0A0C3BFK2"/>
<dbReference type="EMBL" id="KN832986">
    <property type="protein sequence ID" value="KIM85078.1"/>
    <property type="molecule type" value="Genomic_DNA"/>
</dbReference>
<organism evidence="2 3">
    <name type="scientific">Piloderma croceum (strain F 1598)</name>
    <dbReference type="NCBI Taxonomy" id="765440"/>
    <lineage>
        <taxon>Eukaryota</taxon>
        <taxon>Fungi</taxon>
        <taxon>Dikarya</taxon>
        <taxon>Basidiomycota</taxon>
        <taxon>Agaricomycotina</taxon>
        <taxon>Agaricomycetes</taxon>
        <taxon>Agaricomycetidae</taxon>
        <taxon>Atheliales</taxon>
        <taxon>Atheliaceae</taxon>
        <taxon>Piloderma</taxon>
    </lineage>
</organism>
<keyword evidence="3" id="KW-1185">Reference proteome</keyword>
<dbReference type="InParanoid" id="A0A0C3BFK2"/>
<gene>
    <name evidence="2" type="ORF">PILCRDRAFT_817914</name>
</gene>
<dbReference type="Pfam" id="PF09994">
    <property type="entry name" value="T6SS_Tle1-like_cat"/>
    <property type="match status" value="1"/>
</dbReference>
<sequence>MNSGPVTASPHNRTLVLCFDGTSNEYGTQNTNVVNFFEILDKTNHDKQMVYYQAGIGTYLPPGLLTPIGTWLSKMMDLAVASYLSEHVCAGYRFLMDTYNPGDRICLMGFSRGAYTARALAAMLHRVGLLPRHNEEQIPFAWKTFKRTDKDSWDAARGFKRVFSREVKIAFIGVWDTVSSVGIIIPRTLPYTANNPSVETFRHALALDEHRIQFRPNYWRAHKDVQEVWFAGHHCDVGGGAERSGHPLVNKPSLANIPLRWMVRQCLESKAQILFDPSALKDIGIQPTPADNAEEMKYEAPIDHDRNDAACDLHTPFKGINAWWILELIPMRRNFPPIENGKVVEGKKWNQKIQTNRFRARDIWPNEAGINVHSSVKVRMDDPKAKYEPRAKLPGVVNWID</sequence>
<reference evidence="2 3" key="1">
    <citation type="submission" date="2014-04" db="EMBL/GenBank/DDBJ databases">
        <authorList>
            <consortium name="DOE Joint Genome Institute"/>
            <person name="Kuo A."/>
            <person name="Tarkka M."/>
            <person name="Buscot F."/>
            <person name="Kohler A."/>
            <person name="Nagy L.G."/>
            <person name="Floudas D."/>
            <person name="Copeland A."/>
            <person name="Barry K.W."/>
            <person name="Cichocki N."/>
            <person name="Veneault-Fourrey C."/>
            <person name="LaButti K."/>
            <person name="Lindquist E.A."/>
            <person name="Lipzen A."/>
            <person name="Lundell T."/>
            <person name="Morin E."/>
            <person name="Murat C."/>
            <person name="Sun H."/>
            <person name="Tunlid A."/>
            <person name="Henrissat B."/>
            <person name="Grigoriev I.V."/>
            <person name="Hibbett D.S."/>
            <person name="Martin F."/>
            <person name="Nordberg H.P."/>
            <person name="Cantor M.N."/>
            <person name="Hua S.X."/>
        </authorList>
    </citation>
    <scope>NUCLEOTIDE SEQUENCE [LARGE SCALE GENOMIC DNA]</scope>
    <source>
        <strain evidence="2 3">F 1598</strain>
    </source>
</reference>
<evidence type="ECO:0000313" key="2">
    <source>
        <dbReference type="EMBL" id="KIM85078.1"/>
    </source>
</evidence>
<reference evidence="3" key="2">
    <citation type="submission" date="2015-01" db="EMBL/GenBank/DDBJ databases">
        <title>Evolutionary Origins and Diversification of the Mycorrhizal Mutualists.</title>
        <authorList>
            <consortium name="DOE Joint Genome Institute"/>
            <consortium name="Mycorrhizal Genomics Consortium"/>
            <person name="Kohler A."/>
            <person name="Kuo A."/>
            <person name="Nagy L.G."/>
            <person name="Floudas D."/>
            <person name="Copeland A."/>
            <person name="Barry K.W."/>
            <person name="Cichocki N."/>
            <person name="Veneault-Fourrey C."/>
            <person name="LaButti K."/>
            <person name="Lindquist E.A."/>
            <person name="Lipzen A."/>
            <person name="Lundell T."/>
            <person name="Morin E."/>
            <person name="Murat C."/>
            <person name="Riley R."/>
            <person name="Ohm R."/>
            <person name="Sun H."/>
            <person name="Tunlid A."/>
            <person name="Henrissat B."/>
            <person name="Grigoriev I.V."/>
            <person name="Hibbett D.S."/>
            <person name="Martin F."/>
        </authorList>
    </citation>
    <scope>NUCLEOTIDE SEQUENCE [LARGE SCALE GENOMIC DNA]</scope>
    <source>
        <strain evidence="3">F 1598</strain>
    </source>
</reference>
<feature type="domain" description="T6SS Phospholipase effector Tle1-like catalytic" evidence="1">
    <location>
        <begin position="13"/>
        <end position="265"/>
    </location>
</feature>
<dbReference type="SUPFAM" id="SSF53474">
    <property type="entry name" value="alpha/beta-Hydrolases"/>
    <property type="match status" value="1"/>
</dbReference>
<dbReference type="Proteomes" id="UP000054166">
    <property type="component" value="Unassembled WGS sequence"/>
</dbReference>
<dbReference type="AlphaFoldDB" id="A0A0C3BFK2"/>
<accession>A0A0C3BFK2</accession>
<name>A0A0C3BFK2_PILCF</name>
<evidence type="ECO:0000259" key="1">
    <source>
        <dbReference type="Pfam" id="PF09994"/>
    </source>
</evidence>
<dbReference type="InterPro" id="IPR029058">
    <property type="entry name" value="AB_hydrolase_fold"/>
</dbReference>
<dbReference type="PANTHER" id="PTHR33840">
    <property type="match status" value="1"/>
</dbReference>
<protein>
    <recommendedName>
        <fullName evidence="1">T6SS Phospholipase effector Tle1-like catalytic domain-containing protein</fullName>
    </recommendedName>
</protein>
<dbReference type="HOGENOM" id="CLU_005049_5_2_1"/>
<evidence type="ECO:0000313" key="3">
    <source>
        <dbReference type="Proteomes" id="UP000054166"/>
    </source>
</evidence>
<dbReference type="PANTHER" id="PTHR33840:SF2">
    <property type="entry name" value="TLE1 PHOSPHOLIPASE DOMAIN-CONTAINING PROTEIN"/>
    <property type="match status" value="1"/>
</dbReference>
<dbReference type="InterPro" id="IPR018712">
    <property type="entry name" value="Tle1-like_cat"/>
</dbReference>
<proteinExistence type="predicted"/>
<dbReference type="OrthoDB" id="3162439at2759"/>